<evidence type="ECO:0000313" key="2">
    <source>
        <dbReference type="Proteomes" id="UP000050326"/>
    </source>
</evidence>
<name>A0A0P8WD58_9CLOT</name>
<proteinExistence type="predicted"/>
<gene>
    <name evidence="1" type="ORF">OXPF_05980</name>
</gene>
<evidence type="ECO:0000313" key="1">
    <source>
        <dbReference type="EMBL" id="KPU45809.1"/>
    </source>
</evidence>
<dbReference type="Proteomes" id="UP000050326">
    <property type="component" value="Unassembled WGS sequence"/>
</dbReference>
<comment type="caution">
    <text evidence="1">The sequence shown here is derived from an EMBL/GenBank/DDBJ whole genome shotgun (WGS) entry which is preliminary data.</text>
</comment>
<dbReference type="STRING" id="36849.OXPF_05980"/>
<organism evidence="1 2">
    <name type="scientific">Oxobacter pfennigii</name>
    <dbReference type="NCBI Taxonomy" id="36849"/>
    <lineage>
        <taxon>Bacteria</taxon>
        <taxon>Bacillati</taxon>
        <taxon>Bacillota</taxon>
        <taxon>Clostridia</taxon>
        <taxon>Eubacteriales</taxon>
        <taxon>Clostridiaceae</taxon>
        <taxon>Oxobacter</taxon>
    </lineage>
</organism>
<sequence>MKVKLFTQWKGKNLVCCCPIDNRYCKDGVCEEVEFTLNPYDGIKDCMEGQHTYKRYKGGAMRQIK</sequence>
<dbReference type="EMBL" id="LKET01000019">
    <property type="protein sequence ID" value="KPU45809.1"/>
    <property type="molecule type" value="Genomic_DNA"/>
</dbReference>
<dbReference type="AlphaFoldDB" id="A0A0P8WD58"/>
<protein>
    <submittedName>
        <fullName evidence="1">Uncharacterized protein</fullName>
    </submittedName>
</protein>
<dbReference type="OrthoDB" id="1933575at2"/>
<accession>A0A0P8WD58</accession>
<dbReference type="RefSeq" id="WP_054873723.1">
    <property type="nucleotide sequence ID" value="NZ_LKET01000019.1"/>
</dbReference>
<reference evidence="1 2" key="1">
    <citation type="submission" date="2015-09" db="EMBL/GenBank/DDBJ databases">
        <title>Genome sequence of Oxobacter pfennigii DSM 3222.</title>
        <authorList>
            <person name="Poehlein A."/>
            <person name="Bengelsdorf F.R."/>
            <person name="Schiel-Bengelsdorf B."/>
            <person name="Duerre P."/>
            <person name="Daniel R."/>
        </authorList>
    </citation>
    <scope>NUCLEOTIDE SEQUENCE [LARGE SCALE GENOMIC DNA]</scope>
    <source>
        <strain evidence="1 2">DSM 3222</strain>
    </source>
</reference>
<keyword evidence="2" id="KW-1185">Reference proteome</keyword>